<sequence length="464" mass="50772">MPTAAMSIDFASTPSLTPTSTSTPLSSPPSRSTVLENVTNLAFSRLCSDSGTEEEFAATINNVVTTSATSTNTLEDIRASLSAITSELAKCRRALGPNHVGRRLVVERALGTVFDHLYQLELPLDQELDLLISTTKSLLQSCRVSGALPAQSFSWLFRNIVFFMGVVRPYRQSHGLMSQVLNRLLSRRWKDIDNVFDDFLYNISSSYVEELEGALSGVVSSLESRGIPREALGCGCRRCNSEAEAIAYDFGTQEEKDDQVRDESVHVAASVNTVIVQRERLAEILAGRTAFFAVLDRLSPQRSTDISQQLLKCPSLTRRGQLLRLHHERSSQQLDALISQRVTVTSAPQPSPPSLPLPTTQKSDAAVQTITIREFVVPLPLPLPNPQPTRNGSLKRALDPDAPQGGPARGSGMPEGHTVEAKRQRREAKEESLSVGDNDQDNDNDSMGGTGQPDLSCSRSRRRC</sequence>
<feature type="compositionally biased region" description="Low complexity" evidence="1">
    <location>
        <begin position="12"/>
        <end position="32"/>
    </location>
</feature>
<feature type="region of interest" description="Disordered" evidence="1">
    <location>
        <begin position="343"/>
        <end position="364"/>
    </location>
</feature>
<evidence type="ECO:0000256" key="1">
    <source>
        <dbReference type="SAM" id="MobiDB-lite"/>
    </source>
</evidence>
<organism evidence="2 3">
    <name type="scientific">Sistotremastrum niveocremeum HHB9708</name>
    <dbReference type="NCBI Taxonomy" id="1314777"/>
    <lineage>
        <taxon>Eukaryota</taxon>
        <taxon>Fungi</taxon>
        <taxon>Dikarya</taxon>
        <taxon>Basidiomycota</taxon>
        <taxon>Agaricomycotina</taxon>
        <taxon>Agaricomycetes</taxon>
        <taxon>Sistotremastrales</taxon>
        <taxon>Sistotremastraceae</taxon>
        <taxon>Sertulicium</taxon>
        <taxon>Sertulicium niveocremeum</taxon>
    </lineage>
</organism>
<dbReference type="Proteomes" id="UP000076722">
    <property type="component" value="Unassembled WGS sequence"/>
</dbReference>
<proteinExistence type="predicted"/>
<name>A0A164QFZ1_9AGAM</name>
<feature type="region of interest" description="Disordered" evidence="1">
    <location>
        <begin position="379"/>
        <end position="464"/>
    </location>
</feature>
<gene>
    <name evidence="2" type="ORF">SISNIDRAFT_223412</name>
</gene>
<evidence type="ECO:0000313" key="2">
    <source>
        <dbReference type="EMBL" id="KZS89618.1"/>
    </source>
</evidence>
<keyword evidence="3" id="KW-1185">Reference proteome</keyword>
<feature type="region of interest" description="Disordered" evidence="1">
    <location>
        <begin position="1"/>
        <end position="32"/>
    </location>
</feature>
<dbReference type="AlphaFoldDB" id="A0A164QFZ1"/>
<reference evidence="2 3" key="1">
    <citation type="journal article" date="2016" name="Mol. Biol. Evol.">
        <title>Comparative Genomics of Early-Diverging Mushroom-Forming Fungi Provides Insights into the Origins of Lignocellulose Decay Capabilities.</title>
        <authorList>
            <person name="Nagy L.G."/>
            <person name="Riley R."/>
            <person name="Tritt A."/>
            <person name="Adam C."/>
            <person name="Daum C."/>
            <person name="Floudas D."/>
            <person name="Sun H."/>
            <person name="Yadav J.S."/>
            <person name="Pangilinan J."/>
            <person name="Larsson K.H."/>
            <person name="Matsuura K."/>
            <person name="Barry K."/>
            <person name="Labutti K."/>
            <person name="Kuo R."/>
            <person name="Ohm R.A."/>
            <person name="Bhattacharya S.S."/>
            <person name="Shirouzu T."/>
            <person name="Yoshinaga Y."/>
            <person name="Martin F.M."/>
            <person name="Grigoriev I.V."/>
            <person name="Hibbett D.S."/>
        </authorList>
    </citation>
    <scope>NUCLEOTIDE SEQUENCE [LARGE SCALE GENOMIC DNA]</scope>
    <source>
        <strain evidence="2 3">HHB9708</strain>
    </source>
</reference>
<evidence type="ECO:0000313" key="3">
    <source>
        <dbReference type="Proteomes" id="UP000076722"/>
    </source>
</evidence>
<dbReference type="EMBL" id="KV419426">
    <property type="protein sequence ID" value="KZS89618.1"/>
    <property type="molecule type" value="Genomic_DNA"/>
</dbReference>
<feature type="compositionally biased region" description="Basic and acidic residues" evidence="1">
    <location>
        <begin position="417"/>
        <end position="432"/>
    </location>
</feature>
<accession>A0A164QFZ1</accession>
<protein>
    <submittedName>
        <fullName evidence="2">Uncharacterized protein</fullName>
    </submittedName>
</protein>